<gene>
    <name evidence="1" type="ORF">LX80_02552</name>
</gene>
<dbReference type="Proteomes" id="UP000249720">
    <property type="component" value="Unassembled WGS sequence"/>
</dbReference>
<sequence length="58" mass="6751">MKFFILFYFLSLFEGASKLHFNKTNCTISVMKEAKNELKVITDDLLITPADALFYKIQ</sequence>
<dbReference type="EMBL" id="QKZV01000010">
    <property type="protein sequence ID" value="PZX60533.1"/>
    <property type="molecule type" value="Genomic_DNA"/>
</dbReference>
<dbReference type="AlphaFoldDB" id="A0A2W7RI18"/>
<protein>
    <submittedName>
        <fullName evidence="1">Uncharacterized protein</fullName>
    </submittedName>
</protein>
<evidence type="ECO:0000313" key="2">
    <source>
        <dbReference type="Proteomes" id="UP000249720"/>
    </source>
</evidence>
<comment type="caution">
    <text evidence="1">The sequence shown here is derived from an EMBL/GenBank/DDBJ whole genome shotgun (WGS) entry which is preliminary data.</text>
</comment>
<keyword evidence="2" id="KW-1185">Reference proteome</keyword>
<name>A0A2W7RI18_9BACT</name>
<reference evidence="1 2" key="1">
    <citation type="submission" date="2018-06" db="EMBL/GenBank/DDBJ databases">
        <title>Genomic Encyclopedia of Archaeal and Bacterial Type Strains, Phase II (KMG-II): from individual species to whole genera.</title>
        <authorList>
            <person name="Goeker M."/>
        </authorList>
    </citation>
    <scope>NUCLEOTIDE SEQUENCE [LARGE SCALE GENOMIC DNA]</scope>
    <source>
        <strain evidence="1 2">DSM 23241</strain>
    </source>
</reference>
<proteinExistence type="predicted"/>
<organism evidence="1 2">
    <name type="scientific">Hydrotalea sandarakina</name>
    <dbReference type="NCBI Taxonomy" id="1004304"/>
    <lineage>
        <taxon>Bacteria</taxon>
        <taxon>Pseudomonadati</taxon>
        <taxon>Bacteroidota</taxon>
        <taxon>Chitinophagia</taxon>
        <taxon>Chitinophagales</taxon>
        <taxon>Chitinophagaceae</taxon>
        <taxon>Hydrotalea</taxon>
    </lineage>
</organism>
<accession>A0A2W7RI18</accession>
<evidence type="ECO:0000313" key="1">
    <source>
        <dbReference type="EMBL" id="PZX60533.1"/>
    </source>
</evidence>